<evidence type="ECO:0000313" key="1">
    <source>
        <dbReference type="EMBL" id="OWP36741.1"/>
    </source>
</evidence>
<proteinExistence type="predicted"/>
<dbReference type="RefSeq" id="WP_141099460.1">
    <property type="nucleotide sequence ID" value="NZ_NJBA01000153.1"/>
</dbReference>
<gene>
    <name evidence="1" type="ORF">CEG18_29555</name>
</gene>
<name>A0A246F2R6_PSENT</name>
<protein>
    <submittedName>
        <fullName evidence="1">Uncharacterized protein</fullName>
    </submittedName>
</protein>
<dbReference type="Proteomes" id="UP000198145">
    <property type="component" value="Unassembled WGS sequence"/>
</dbReference>
<dbReference type="AlphaFoldDB" id="A0A246F2R6"/>
<feature type="non-terminal residue" evidence="1">
    <location>
        <position position="88"/>
    </location>
</feature>
<reference evidence="1 2" key="1">
    <citation type="submission" date="2017-06" db="EMBL/GenBank/DDBJ databases">
        <title>Draft genome of Pseudomonas nitroreducens DF05.</title>
        <authorList>
            <person name="Iyer R."/>
        </authorList>
    </citation>
    <scope>NUCLEOTIDE SEQUENCE [LARGE SCALE GENOMIC DNA]</scope>
    <source>
        <strain evidence="1 2">DF05</strain>
    </source>
</reference>
<sequence length="88" mass="8602">MSTIVESLQNATQAVTDAAAQHAAAAAGLNSEIGAVATNAGLDPTANVGTRIARAIRGGQLVKVMDTSTTAGQITANPALAHSAYVGG</sequence>
<accession>A0A246F2R6</accession>
<comment type="caution">
    <text evidence="1">The sequence shown here is derived from an EMBL/GenBank/DDBJ whole genome shotgun (WGS) entry which is preliminary data.</text>
</comment>
<organism evidence="1 2">
    <name type="scientific">Pseudomonas nitroreducens</name>
    <dbReference type="NCBI Taxonomy" id="46680"/>
    <lineage>
        <taxon>Bacteria</taxon>
        <taxon>Pseudomonadati</taxon>
        <taxon>Pseudomonadota</taxon>
        <taxon>Gammaproteobacteria</taxon>
        <taxon>Pseudomonadales</taxon>
        <taxon>Pseudomonadaceae</taxon>
        <taxon>Pseudomonas</taxon>
    </lineage>
</organism>
<evidence type="ECO:0000313" key="2">
    <source>
        <dbReference type="Proteomes" id="UP000198145"/>
    </source>
</evidence>
<dbReference type="EMBL" id="NJBA01000153">
    <property type="protein sequence ID" value="OWP36741.1"/>
    <property type="molecule type" value="Genomic_DNA"/>
</dbReference>